<name>A0ABT3ZQ37_9BURK</name>
<organism evidence="1 2">
    <name type="scientific">Robbsia betulipollinis</name>
    <dbReference type="NCBI Taxonomy" id="2981849"/>
    <lineage>
        <taxon>Bacteria</taxon>
        <taxon>Pseudomonadati</taxon>
        <taxon>Pseudomonadota</taxon>
        <taxon>Betaproteobacteria</taxon>
        <taxon>Burkholderiales</taxon>
        <taxon>Burkholderiaceae</taxon>
        <taxon>Robbsia</taxon>
    </lineage>
</organism>
<keyword evidence="2" id="KW-1185">Reference proteome</keyword>
<dbReference type="Gene3D" id="3.30.1460.10">
    <property type="match status" value="1"/>
</dbReference>
<dbReference type="RefSeq" id="WP_267848559.1">
    <property type="nucleotide sequence ID" value="NZ_JAPMXC010000005.1"/>
</dbReference>
<evidence type="ECO:0000313" key="1">
    <source>
        <dbReference type="EMBL" id="MCY0388681.1"/>
    </source>
</evidence>
<dbReference type="InterPro" id="IPR010261">
    <property type="entry name" value="Tir_chaperone"/>
</dbReference>
<gene>
    <name evidence="1" type="ORF">OVY01_15990</name>
</gene>
<dbReference type="EMBL" id="JAPMXC010000005">
    <property type="protein sequence ID" value="MCY0388681.1"/>
    <property type="molecule type" value="Genomic_DNA"/>
</dbReference>
<sequence>MQADEQDAGAYQRLLDETGAKVRIGGLVLDEAGMCWLRVGGTIVVVRQDLRLQGLLLFREVMESPPDAPPPLAAGASLHPLLDGMPMLCRLPEDNRLVCMAFLPLVEFAPSRLLHLLARLVDWRSSACAAATSTRERE</sequence>
<reference evidence="1" key="1">
    <citation type="submission" date="2022-11" db="EMBL/GenBank/DDBJ databases">
        <title>Robbsia betulipollinis sp. nov., isolated from pollen of birch (Betula pendula).</title>
        <authorList>
            <person name="Shi H."/>
            <person name="Ambika Manirajan B."/>
            <person name="Ratering S."/>
            <person name="Geissler-Plaum R."/>
            <person name="Schnell S."/>
        </authorList>
    </citation>
    <scope>NUCLEOTIDE SEQUENCE</scope>
    <source>
        <strain evidence="1">Bb-Pol-6</strain>
    </source>
</reference>
<evidence type="ECO:0000313" key="2">
    <source>
        <dbReference type="Proteomes" id="UP001082899"/>
    </source>
</evidence>
<protein>
    <submittedName>
        <fullName evidence="1">CesT family type III secretion system chaperone</fullName>
    </submittedName>
</protein>
<accession>A0ABT3ZQ37</accession>
<comment type="caution">
    <text evidence="1">The sequence shown here is derived from an EMBL/GenBank/DDBJ whole genome shotgun (WGS) entry which is preliminary data.</text>
</comment>
<dbReference type="Proteomes" id="UP001082899">
    <property type="component" value="Unassembled WGS sequence"/>
</dbReference>
<dbReference type="Pfam" id="PF05932">
    <property type="entry name" value="CesT"/>
    <property type="match status" value="1"/>
</dbReference>
<proteinExistence type="predicted"/>
<dbReference type="SUPFAM" id="SSF69635">
    <property type="entry name" value="Type III secretory system chaperone-like"/>
    <property type="match status" value="1"/>
</dbReference>